<keyword evidence="3" id="KW-1185">Reference proteome</keyword>
<proteinExistence type="predicted"/>
<comment type="caution">
    <text evidence="2">The sequence shown here is derived from an EMBL/GenBank/DDBJ whole genome shotgun (WGS) entry which is preliminary data.</text>
</comment>
<dbReference type="Gene3D" id="3.30.1050.10">
    <property type="entry name" value="SCP2 sterol-binding domain"/>
    <property type="match status" value="1"/>
</dbReference>
<name>A0ABS1W6C1_9ACTN</name>
<sequence>MTAEVNQDELASFRAALAALPRAELTTWLTTADGEALLRTVFEQMPERYTGGLLGGPQTARWVVERPPAGTIVYDLVLTEDDCDVRDTGLWGAPTVTLTLDAVSFVEMASATAQGMDLLFQGRLHIDGDVRLAMRLETLFGLGEPG</sequence>
<dbReference type="RefSeq" id="WP_203078804.1">
    <property type="nucleotide sequence ID" value="NZ_JAENHO010000029.1"/>
</dbReference>
<dbReference type="Proteomes" id="UP000598996">
    <property type="component" value="Unassembled WGS sequence"/>
</dbReference>
<feature type="domain" description="SCP2" evidence="1">
    <location>
        <begin position="61"/>
        <end position="140"/>
    </location>
</feature>
<dbReference type="Pfam" id="PF02036">
    <property type="entry name" value="SCP2"/>
    <property type="match status" value="1"/>
</dbReference>
<reference evidence="2 3" key="1">
    <citation type="submission" date="2021-01" db="EMBL/GenBank/DDBJ databases">
        <title>Actinoplanes sp. nov. LDG1-01 isolated from lichen.</title>
        <authorList>
            <person name="Saeng-In P."/>
            <person name="Phongsopitanun W."/>
            <person name="Kanchanasin P."/>
            <person name="Yuki M."/>
            <person name="Kudo T."/>
            <person name="Ohkuma M."/>
            <person name="Tanasupawat S."/>
        </authorList>
    </citation>
    <scope>NUCLEOTIDE SEQUENCE [LARGE SCALE GENOMIC DNA]</scope>
    <source>
        <strain evidence="2 3">LDG1-01</strain>
    </source>
</reference>
<accession>A0ABS1W6C1</accession>
<organism evidence="2 3">
    <name type="scientific">Paractinoplanes lichenicola</name>
    <dbReference type="NCBI Taxonomy" id="2802976"/>
    <lineage>
        <taxon>Bacteria</taxon>
        <taxon>Bacillati</taxon>
        <taxon>Actinomycetota</taxon>
        <taxon>Actinomycetes</taxon>
        <taxon>Micromonosporales</taxon>
        <taxon>Micromonosporaceae</taxon>
        <taxon>Paractinoplanes</taxon>
    </lineage>
</organism>
<gene>
    <name evidence="2" type="ORF">JKJ07_49135</name>
</gene>
<dbReference type="SUPFAM" id="SSF55718">
    <property type="entry name" value="SCP-like"/>
    <property type="match status" value="1"/>
</dbReference>
<evidence type="ECO:0000313" key="3">
    <source>
        <dbReference type="Proteomes" id="UP000598996"/>
    </source>
</evidence>
<protein>
    <submittedName>
        <fullName evidence="2">SCP2 sterol-binding domain-containing protein</fullName>
    </submittedName>
</protein>
<evidence type="ECO:0000313" key="2">
    <source>
        <dbReference type="EMBL" id="MBL7262262.1"/>
    </source>
</evidence>
<dbReference type="EMBL" id="JAENHO010000029">
    <property type="protein sequence ID" value="MBL7262262.1"/>
    <property type="molecule type" value="Genomic_DNA"/>
</dbReference>
<evidence type="ECO:0000259" key="1">
    <source>
        <dbReference type="Pfam" id="PF02036"/>
    </source>
</evidence>
<dbReference type="InterPro" id="IPR036527">
    <property type="entry name" value="SCP2_sterol-bd_dom_sf"/>
</dbReference>
<dbReference type="InterPro" id="IPR003033">
    <property type="entry name" value="SCP2_sterol-bd_dom"/>
</dbReference>